<evidence type="ECO:0000313" key="2">
    <source>
        <dbReference type="Proteomes" id="UP000499080"/>
    </source>
</evidence>
<name>A0A4Y2LDM2_ARAVE</name>
<dbReference type="EMBL" id="BGPR01005576">
    <property type="protein sequence ID" value="GBN11447.1"/>
    <property type="molecule type" value="Genomic_DNA"/>
</dbReference>
<evidence type="ECO:0000313" key="1">
    <source>
        <dbReference type="EMBL" id="GBN11447.1"/>
    </source>
</evidence>
<comment type="caution">
    <text evidence="1">The sequence shown here is derived from an EMBL/GenBank/DDBJ whole genome shotgun (WGS) entry which is preliminary data.</text>
</comment>
<reference evidence="1 2" key="1">
    <citation type="journal article" date="2019" name="Sci. Rep.">
        <title>Orb-weaving spider Araneus ventricosus genome elucidates the spidroin gene catalogue.</title>
        <authorList>
            <person name="Kono N."/>
            <person name="Nakamura H."/>
            <person name="Ohtoshi R."/>
            <person name="Moran D.A.P."/>
            <person name="Shinohara A."/>
            <person name="Yoshida Y."/>
            <person name="Fujiwara M."/>
            <person name="Mori M."/>
            <person name="Tomita M."/>
            <person name="Arakawa K."/>
        </authorList>
    </citation>
    <scope>NUCLEOTIDE SEQUENCE [LARGE SCALE GENOMIC DNA]</scope>
</reference>
<dbReference type="OrthoDB" id="6246393at2759"/>
<accession>A0A4Y2LDM2</accession>
<sequence>MGFRSRRTTIVPLLIEGHKALCIARARQHCHWTVDDWKHVAWSDESRFQLYRADGRVRVWRKPHESMDPTCQQGTAQSGGTSVMVWGLCSWSKMGPLIHLETALTGDMYATILYDH</sequence>
<dbReference type="Proteomes" id="UP000499080">
    <property type="component" value="Unassembled WGS sequence"/>
</dbReference>
<dbReference type="GO" id="GO:0003676">
    <property type="term" value="F:nucleic acid binding"/>
    <property type="evidence" value="ECO:0007669"/>
    <property type="project" value="InterPro"/>
</dbReference>
<dbReference type="InterPro" id="IPR036397">
    <property type="entry name" value="RNaseH_sf"/>
</dbReference>
<protein>
    <recommendedName>
        <fullName evidence="3">Transposable element Tc1 transposase</fullName>
    </recommendedName>
</protein>
<evidence type="ECO:0008006" key="3">
    <source>
        <dbReference type="Google" id="ProtNLM"/>
    </source>
</evidence>
<proteinExistence type="predicted"/>
<gene>
    <name evidence="1" type="ORF">AVEN_222260_1</name>
</gene>
<organism evidence="1 2">
    <name type="scientific">Araneus ventricosus</name>
    <name type="common">Orbweaver spider</name>
    <name type="synonym">Epeira ventricosa</name>
    <dbReference type="NCBI Taxonomy" id="182803"/>
    <lineage>
        <taxon>Eukaryota</taxon>
        <taxon>Metazoa</taxon>
        <taxon>Ecdysozoa</taxon>
        <taxon>Arthropoda</taxon>
        <taxon>Chelicerata</taxon>
        <taxon>Arachnida</taxon>
        <taxon>Araneae</taxon>
        <taxon>Araneomorphae</taxon>
        <taxon>Entelegynae</taxon>
        <taxon>Araneoidea</taxon>
        <taxon>Araneidae</taxon>
        <taxon>Araneus</taxon>
    </lineage>
</organism>
<dbReference type="Gene3D" id="3.30.420.10">
    <property type="entry name" value="Ribonuclease H-like superfamily/Ribonuclease H"/>
    <property type="match status" value="1"/>
</dbReference>
<dbReference type="AlphaFoldDB" id="A0A4Y2LDM2"/>
<keyword evidence="2" id="KW-1185">Reference proteome</keyword>